<dbReference type="SUPFAM" id="SSF56219">
    <property type="entry name" value="DNase I-like"/>
    <property type="match status" value="1"/>
</dbReference>
<reference evidence="2 3" key="1">
    <citation type="journal article" date="2018" name="Front. Plant Sci.">
        <title>Red Clover (Trifolium pratense) and Zigzag Clover (T. medium) - A Picture of Genomic Similarities and Differences.</title>
        <authorList>
            <person name="Dluhosova J."/>
            <person name="Istvanek J."/>
            <person name="Nedelnik J."/>
            <person name="Repkova J."/>
        </authorList>
    </citation>
    <scope>NUCLEOTIDE SEQUENCE [LARGE SCALE GENOMIC DNA]</scope>
    <source>
        <strain evidence="3">cv. 10/8</strain>
        <tissue evidence="2">Leaf</tissue>
    </source>
</reference>
<proteinExistence type="predicted"/>
<evidence type="ECO:0000313" key="3">
    <source>
        <dbReference type="Proteomes" id="UP000265520"/>
    </source>
</evidence>
<keyword evidence="2" id="KW-0540">Nuclease</keyword>
<dbReference type="Gene3D" id="3.60.10.10">
    <property type="entry name" value="Endonuclease/exonuclease/phosphatase"/>
    <property type="match status" value="1"/>
</dbReference>
<dbReference type="EMBL" id="LXQA010018947">
    <property type="protein sequence ID" value="MCH90734.1"/>
    <property type="molecule type" value="Genomic_DNA"/>
</dbReference>
<dbReference type="AlphaFoldDB" id="A0A392MWT8"/>
<dbReference type="InterPro" id="IPR005135">
    <property type="entry name" value="Endo/exonuclease/phosphatase"/>
</dbReference>
<dbReference type="Pfam" id="PF03372">
    <property type="entry name" value="Exo_endo_phos"/>
    <property type="match status" value="1"/>
</dbReference>
<gene>
    <name evidence="2" type="ORF">A2U01_0011656</name>
</gene>
<evidence type="ECO:0000259" key="1">
    <source>
        <dbReference type="Pfam" id="PF03372"/>
    </source>
</evidence>
<dbReference type="GO" id="GO:0004519">
    <property type="term" value="F:endonuclease activity"/>
    <property type="evidence" value="ECO:0007669"/>
    <property type="project" value="UniProtKB-KW"/>
</dbReference>
<protein>
    <submittedName>
        <fullName evidence="2">Endonuclease/exonuclease/phosphatase family protein</fullName>
    </submittedName>
</protein>
<comment type="caution">
    <text evidence="2">The sequence shown here is derived from an EMBL/GenBank/DDBJ whole genome shotgun (WGS) entry which is preliminary data.</text>
</comment>
<name>A0A392MWT8_9FABA</name>
<keyword evidence="2" id="KW-0255">Endonuclease</keyword>
<dbReference type="GO" id="GO:0004527">
    <property type="term" value="F:exonuclease activity"/>
    <property type="evidence" value="ECO:0007669"/>
    <property type="project" value="UniProtKB-KW"/>
</dbReference>
<dbReference type="PANTHER" id="PTHR33710">
    <property type="entry name" value="BNAC02G09200D PROTEIN"/>
    <property type="match status" value="1"/>
</dbReference>
<feature type="domain" description="Endonuclease/exonuclease/phosphatase" evidence="1">
    <location>
        <begin position="11"/>
        <end position="105"/>
    </location>
</feature>
<dbReference type="Proteomes" id="UP000265520">
    <property type="component" value="Unassembled WGS sequence"/>
</dbReference>
<organism evidence="2 3">
    <name type="scientific">Trifolium medium</name>
    <dbReference type="NCBI Taxonomy" id="97028"/>
    <lineage>
        <taxon>Eukaryota</taxon>
        <taxon>Viridiplantae</taxon>
        <taxon>Streptophyta</taxon>
        <taxon>Embryophyta</taxon>
        <taxon>Tracheophyta</taxon>
        <taxon>Spermatophyta</taxon>
        <taxon>Magnoliopsida</taxon>
        <taxon>eudicotyledons</taxon>
        <taxon>Gunneridae</taxon>
        <taxon>Pentapetalae</taxon>
        <taxon>rosids</taxon>
        <taxon>fabids</taxon>
        <taxon>Fabales</taxon>
        <taxon>Fabaceae</taxon>
        <taxon>Papilionoideae</taxon>
        <taxon>50 kb inversion clade</taxon>
        <taxon>NPAAA clade</taxon>
        <taxon>Hologalegina</taxon>
        <taxon>IRL clade</taxon>
        <taxon>Trifolieae</taxon>
        <taxon>Trifolium</taxon>
    </lineage>
</organism>
<dbReference type="InterPro" id="IPR036691">
    <property type="entry name" value="Endo/exonu/phosph_ase_sf"/>
</dbReference>
<sequence>MEVVHPTYPKWRLTGFYGYPENERRRDSWDLLRTLAQDNSLPWCVMGDFNDLLSNEEKEVEWTTHHGGLEDAKEERLDRAMVTQTWFDIFPNCQLHNVIADRSDHYPILLKLHESHRRRFMKDFKFENSWLHEEELEGVVQEGWEKGDHGDLLVKIQHCTDDMNEWGRQLRNTYRIEIEECRRELEMLRDSDQHMQGTRYEEVRRRMSVLLAQEEAFWKQRAKIYWLREGDTGIY</sequence>
<accession>A0A392MWT8</accession>
<dbReference type="PANTHER" id="PTHR33710:SF79">
    <property type="entry name" value="OS06G0205337 PROTEIN"/>
    <property type="match status" value="1"/>
</dbReference>
<keyword evidence="2" id="KW-0378">Hydrolase</keyword>
<keyword evidence="3" id="KW-1185">Reference proteome</keyword>
<evidence type="ECO:0000313" key="2">
    <source>
        <dbReference type="EMBL" id="MCH90734.1"/>
    </source>
</evidence>
<keyword evidence="2" id="KW-0269">Exonuclease</keyword>